<feature type="non-terminal residue" evidence="1">
    <location>
        <position position="156"/>
    </location>
</feature>
<sequence length="156" mass="17399">LTNWSYWFNLPDADPSGVTCHRILHHLKPFHDLKPFSIEPLSGSYLDLLGWAQMAHAAPSCQKTGLANPRFPIYLQSYHATAQKQLYDHFSSATRGSSPFNNSLCMVEGYSMQGVQRVDSSTTAFAFRKDSLLVASLVQYSSAGPERDEQTKQLGN</sequence>
<proteinExistence type="predicted"/>
<dbReference type="EMBL" id="JAUKUA010000009">
    <property type="protein sequence ID" value="KAK0702342.1"/>
    <property type="molecule type" value="Genomic_DNA"/>
</dbReference>
<gene>
    <name evidence="1" type="ORF">B0H67DRAFT_676573</name>
</gene>
<organism evidence="1 2">
    <name type="scientific">Lasiosphaeris hirsuta</name>
    <dbReference type="NCBI Taxonomy" id="260670"/>
    <lineage>
        <taxon>Eukaryota</taxon>
        <taxon>Fungi</taxon>
        <taxon>Dikarya</taxon>
        <taxon>Ascomycota</taxon>
        <taxon>Pezizomycotina</taxon>
        <taxon>Sordariomycetes</taxon>
        <taxon>Sordariomycetidae</taxon>
        <taxon>Sordariales</taxon>
        <taxon>Lasiosphaeriaceae</taxon>
        <taxon>Lasiosphaeris</taxon>
    </lineage>
</organism>
<dbReference type="Proteomes" id="UP001172102">
    <property type="component" value="Unassembled WGS sequence"/>
</dbReference>
<evidence type="ECO:0000313" key="1">
    <source>
        <dbReference type="EMBL" id="KAK0702342.1"/>
    </source>
</evidence>
<protein>
    <submittedName>
        <fullName evidence="1">Uncharacterized protein</fullName>
    </submittedName>
</protein>
<accession>A0AA39ZRN1</accession>
<comment type="caution">
    <text evidence="1">The sequence shown here is derived from an EMBL/GenBank/DDBJ whole genome shotgun (WGS) entry which is preliminary data.</text>
</comment>
<name>A0AA39ZRN1_9PEZI</name>
<dbReference type="AlphaFoldDB" id="A0AA39ZRN1"/>
<evidence type="ECO:0000313" key="2">
    <source>
        <dbReference type="Proteomes" id="UP001172102"/>
    </source>
</evidence>
<keyword evidence="2" id="KW-1185">Reference proteome</keyword>
<dbReference type="Gene3D" id="3.40.462.20">
    <property type="match status" value="1"/>
</dbReference>
<reference evidence="1" key="1">
    <citation type="submission" date="2023-06" db="EMBL/GenBank/DDBJ databases">
        <title>Genome-scale phylogeny and comparative genomics of the fungal order Sordariales.</title>
        <authorList>
            <consortium name="Lawrence Berkeley National Laboratory"/>
            <person name="Hensen N."/>
            <person name="Bonometti L."/>
            <person name="Westerberg I."/>
            <person name="Brannstrom I.O."/>
            <person name="Guillou S."/>
            <person name="Cros-Aarteil S."/>
            <person name="Calhoun S."/>
            <person name="Haridas S."/>
            <person name="Kuo A."/>
            <person name="Mondo S."/>
            <person name="Pangilinan J."/>
            <person name="Riley R."/>
            <person name="Labutti K."/>
            <person name="Andreopoulos B."/>
            <person name="Lipzen A."/>
            <person name="Chen C."/>
            <person name="Yanf M."/>
            <person name="Daum C."/>
            <person name="Ng V."/>
            <person name="Clum A."/>
            <person name="Steindorff A."/>
            <person name="Ohm R."/>
            <person name="Martin F."/>
            <person name="Silar P."/>
            <person name="Natvig D."/>
            <person name="Lalanne C."/>
            <person name="Gautier V."/>
            <person name="Ament-Velasquez S.L."/>
            <person name="Kruys A."/>
            <person name="Hutchinson M.I."/>
            <person name="Powell A.J."/>
            <person name="Barry K."/>
            <person name="Miller A.N."/>
            <person name="Grigoriev I.V."/>
            <person name="Debuchy R."/>
            <person name="Gladieux P."/>
            <person name="Thoren M.H."/>
            <person name="Johannesson H."/>
        </authorList>
    </citation>
    <scope>NUCLEOTIDE SEQUENCE</scope>
    <source>
        <strain evidence="1">SMH4607-1</strain>
    </source>
</reference>